<accession>A0A0A9XPK7</accession>
<feature type="domain" description="Partial AB-hydrolase lipase" evidence="2">
    <location>
        <begin position="54"/>
        <end position="112"/>
    </location>
</feature>
<dbReference type="GO" id="GO:0006629">
    <property type="term" value="P:lipid metabolic process"/>
    <property type="evidence" value="ECO:0007669"/>
    <property type="project" value="InterPro"/>
</dbReference>
<evidence type="ECO:0000313" key="3">
    <source>
        <dbReference type="EMBL" id="JAG20763.1"/>
    </source>
</evidence>
<dbReference type="Pfam" id="PF04083">
    <property type="entry name" value="Abhydro_lipase"/>
    <property type="match status" value="1"/>
</dbReference>
<dbReference type="SUPFAM" id="SSF53474">
    <property type="entry name" value="alpha/beta-Hydrolases"/>
    <property type="match status" value="1"/>
</dbReference>
<name>A0A0A9XPK7_LYGHE</name>
<dbReference type="InterPro" id="IPR006693">
    <property type="entry name" value="AB_hydrolase_lipase"/>
</dbReference>
<dbReference type="InterPro" id="IPR029058">
    <property type="entry name" value="AB_hydrolase_fold"/>
</dbReference>
<dbReference type="PANTHER" id="PTHR11005">
    <property type="entry name" value="LYSOSOMAL ACID LIPASE-RELATED"/>
    <property type="match status" value="1"/>
</dbReference>
<gene>
    <name evidence="3" type="primary">Lipm</name>
    <name evidence="3" type="ORF">CM83_100216</name>
</gene>
<dbReference type="AlphaFoldDB" id="A0A0A9XPK7"/>
<reference evidence="3" key="1">
    <citation type="journal article" date="2014" name="PLoS ONE">
        <title>Transcriptome-Based Identification of ABC Transporters in the Western Tarnished Plant Bug Lygus hesperus.</title>
        <authorList>
            <person name="Hull J.J."/>
            <person name="Chaney K."/>
            <person name="Geib S.M."/>
            <person name="Fabrick J.A."/>
            <person name="Brent C.S."/>
            <person name="Walsh D."/>
            <person name="Lavine L.C."/>
        </authorList>
    </citation>
    <scope>NUCLEOTIDE SEQUENCE</scope>
</reference>
<sequence length="224" mass="25520">MEWRAFSFLSVLVISFGGVAGFRDELYGPRYKPLWEKDAKNKFTTTFGPASIRNLIEGGGFMYENYTLRTEDDYLINLNRMIHPDKVGKKDKGYPILLLNGLFIQSEGWFVQKMMDSNLAPVWGALGYDVWSGDHRGTIRSKGHVTLDSDRDLEYWDHATDEIGVHDTAAFIDFILQKTGNKDLVIVCVSFGCSMHSALIDARPKYNEKVKGAFYFNPLVNNIR</sequence>
<feature type="non-terminal residue" evidence="3">
    <location>
        <position position="224"/>
    </location>
</feature>
<dbReference type="Gene3D" id="3.40.50.1820">
    <property type="entry name" value="alpha/beta hydrolase"/>
    <property type="match status" value="1"/>
</dbReference>
<keyword evidence="1" id="KW-0732">Signal</keyword>
<organism evidence="3">
    <name type="scientific">Lygus hesperus</name>
    <name type="common">Western plant bug</name>
    <dbReference type="NCBI Taxonomy" id="30085"/>
    <lineage>
        <taxon>Eukaryota</taxon>
        <taxon>Metazoa</taxon>
        <taxon>Ecdysozoa</taxon>
        <taxon>Arthropoda</taxon>
        <taxon>Hexapoda</taxon>
        <taxon>Insecta</taxon>
        <taxon>Pterygota</taxon>
        <taxon>Neoptera</taxon>
        <taxon>Paraneoptera</taxon>
        <taxon>Hemiptera</taxon>
        <taxon>Heteroptera</taxon>
        <taxon>Panheteroptera</taxon>
        <taxon>Cimicomorpha</taxon>
        <taxon>Miridae</taxon>
        <taxon>Mirini</taxon>
        <taxon>Lygus</taxon>
    </lineage>
</organism>
<proteinExistence type="predicted"/>
<dbReference type="EMBL" id="GBHO01022841">
    <property type="protein sequence ID" value="JAG20763.1"/>
    <property type="molecule type" value="Transcribed_RNA"/>
</dbReference>
<reference evidence="3" key="2">
    <citation type="submission" date="2014-07" db="EMBL/GenBank/DDBJ databases">
        <authorList>
            <person name="Hull J."/>
        </authorList>
    </citation>
    <scope>NUCLEOTIDE SEQUENCE</scope>
</reference>
<protein>
    <submittedName>
        <fullName evidence="3">Lipase member M</fullName>
    </submittedName>
</protein>
<feature type="signal peptide" evidence="1">
    <location>
        <begin position="1"/>
        <end position="21"/>
    </location>
</feature>
<feature type="chain" id="PRO_5002051560" evidence="1">
    <location>
        <begin position="22"/>
        <end position="224"/>
    </location>
</feature>
<evidence type="ECO:0000259" key="2">
    <source>
        <dbReference type="Pfam" id="PF04083"/>
    </source>
</evidence>
<evidence type="ECO:0000256" key="1">
    <source>
        <dbReference type="SAM" id="SignalP"/>
    </source>
</evidence>